<dbReference type="InterPro" id="IPR041071">
    <property type="entry name" value="DAHP_snth_FXD"/>
</dbReference>
<dbReference type="AlphaFoldDB" id="X0S1G7"/>
<feature type="domain" description="DAHP synthase ferredoxin-like" evidence="3">
    <location>
        <begin position="1"/>
        <end position="66"/>
    </location>
</feature>
<accession>X0S1G7</accession>
<evidence type="ECO:0000259" key="3">
    <source>
        <dbReference type="Pfam" id="PF18152"/>
    </source>
</evidence>
<comment type="caution">
    <text evidence="4">The sequence shown here is derived from an EMBL/GenBank/DDBJ whole genome shotgun (WGS) entry which is preliminary data.</text>
</comment>
<dbReference type="SUPFAM" id="SSF51569">
    <property type="entry name" value="Aldolase"/>
    <property type="match status" value="1"/>
</dbReference>
<gene>
    <name evidence="4" type="ORF">S01H1_12692</name>
</gene>
<evidence type="ECO:0000259" key="2">
    <source>
        <dbReference type="Pfam" id="PF00793"/>
    </source>
</evidence>
<organism evidence="4">
    <name type="scientific">marine sediment metagenome</name>
    <dbReference type="NCBI Taxonomy" id="412755"/>
    <lineage>
        <taxon>unclassified sequences</taxon>
        <taxon>metagenomes</taxon>
        <taxon>ecological metagenomes</taxon>
    </lineage>
</organism>
<evidence type="ECO:0008006" key="5">
    <source>
        <dbReference type="Google" id="ProtNLM"/>
    </source>
</evidence>
<dbReference type="Gene3D" id="3.30.70.1140">
    <property type="entry name" value="Phospho-2-dehydro-3-deoxyheptonate aldolase, domain 1"/>
    <property type="match status" value="1"/>
</dbReference>
<feature type="domain" description="DAHP synthetase I/KDSA" evidence="2">
    <location>
        <begin position="83"/>
        <end position="201"/>
    </location>
</feature>
<sequence length="202" mass="21643">MLIVMKHGASEEQIAAVVRTIEGMGYGAEPIPGRRRTAVALVGNDGRIDPGQLDSLPGVFRVIHISPPYRRASRDWHPENTVIRLPNGACFGAGEVVLIAGPCAVESEEQILETARRVRAAGATVLRGGAFKPRTSPYSFQGLGEEGLRLLALAREETGLAVVTEVLDPESVEVVAEHADILQIGARNMQNYSLLRAAGRAD</sequence>
<reference evidence="4" key="1">
    <citation type="journal article" date="2014" name="Front. Microbiol.">
        <title>High frequency of phylogenetically diverse reductive dehalogenase-homologous genes in deep subseafloor sedimentary metagenomes.</title>
        <authorList>
            <person name="Kawai M."/>
            <person name="Futagami T."/>
            <person name="Toyoda A."/>
            <person name="Takaki Y."/>
            <person name="Nishi S."/>
            <person name="Hori S."/>
            <person name="Arai W."/>
            <person name="Tsubouchi T."/>
            <person name="Morono Y."/>
            <person name="Uchiyama I."/>
            <person name="Ito T."/>
            <person name="Fujiyama A."/>
            <person name="Inagaki F."/>
            <person name="Takami H."/>
        </authorList>
    </citation>
    <scope>NUCLEOTIDE SEQUENCE</scope>
    <source>
        <strain evidence="4">Expedition CK06-06</strain>
    </source>
</reference>
<dbReference type="PANTHER" id="PTHR43018">
    <property type="entry name" value="PHOSPHO-2-DEHYDRO-3-DEOXYHEPTONATE ALDOLASE"/>
    <property type="match status" value="1"/>
</dbReference>
<dbReference type="EMBL" id="BARS01006526">
    <property type="protein sequence ID" value="GAF69807.1"/>
    <property type="molecule type" value="Genomic_DNA"/>
</dbReference>
<dbReference type="Pfam" id="PF00793">
    <property type="entry name" value="DAHP_synth_1"/>
    <property type="match status" value="1"/>
</dbReference>
<name>X0S1G7_9ZZZZ</name>
<dbReference type="Pfam" id="PF18152">
    <property type="entry name" value="DAHP_snth_FXD"/>
    <property type="match status" value="1"/>
</dbReference>
<dbReference type="InterPro" id="IPR006218">
    <property type="entry name" value="DAHP1/KDSA"/>
</dbReference>
<proteinExistence type="predicted"/>
<protein>
    <recommendedName>
        <fullName evidence="5">DAHP synthetase I/KDSA domain-containing protein</fullName>
    </recommendedName>
</protein>
<feature type="non-terminal residue" evidence="4">
    <location>
        <position position="202"/>
    </location>
</feature>
<dbReference type="InterPro" id="IPR052899">
    <property type="entry name" value="Class-I_DAHP_synthase"/>
</dbReference>
<dbReference type="Gene3D" id="3.20.20.70">
    <property type="entry name" value="Aldolase class I"/>
    <property type="match status" value="1"/>
</dbReference>
<evidence type="ECO:0000313" key="4">
    <source>
        <dbReference type="EMBL" id="GAF69807.1"/>
    </source>
</evidence>
<dbReference type="InterPro" id="IPR013785">
    <property type="entry name" value="Aldolase_TIM"/>
</dbReference>
<dbReference type="GO" id="GO:0016740">
    <property type="term" value="F:transferase activity"/>
    <property type="evidence" value="ECO:0007669"/>
    <property type="project" value="UniProtKB-KW"/>
</dbReference>
<dbReference type="PANTHER" id="PTHR43018:SF1">
    <property type="entry name" value="PROTEIN AROA(G)"/>
    <property type="match status" value="1"/>
</dbReference>
<evidence type="ECO:0000256" key="1">
    <source>
        <dbReference type="ARBA" id="ARBA00022679"/>
    </source>
</evidence>
<keyword evidence="1" id="KW-0808">Transferase</keyword>